<dbReference type="GeneID" id="69806508"/>
<evidence type="ECO:0000313" key="4">
    <source>
        <dbReference type="EMBL" id="MDX3017692.1"/>
    </source>
</evidence>
<comment type="caution">
    <text evidence="3">The sequence shown here is derived from an EMBL/GenBank/DDBJ whole genome shotgun (WGS) entry which is preliminary data.</text>
</comment>
<dbReference type="EMBL" id="JARAWC010000003">
    <property type="protein sequence ID" value="MDX2959164.1"/>
    <property type="molecule type" value="Genomic_DNA"/>
</dbReference>
<sequence>MARISGTTRLILSGVVLIAVFGTACSDASEDTEPESRAFGLKGSTLTIDAQDTALEIVAAEGNKAGQVEVTRWFDGSVTVGEGPKLTWSMSQDGRLKLRMKCSGLVADCSARHRVEIPRGVAVKVVSNDGGVKVSGLRDALSVKAGDGSVRITDTSGPLDLDTNDGSVRADVSSRTITTHSGDGSVRLNLSVVPDRIEAKANDGNVTIEVPKGTYKVSTKVNDGDTRVSVPRADDSAHEITARLSDGDLTIRTTS</sequence>
<feature type="domain" description="DUF4097" evidence="2">
    <location>
        <begin position="123"/>
        <end position="250"/>
    </location>
</feature>
<evidence type="ECO:0000259" key="2">
    <source>
        <dbReference type="Pfam" id="PF13349"/>
    </source>
</evidence>
<evidence type="ECO:0000313" key="6">
    <source>
        <dbReference type="Proteomes" id="UP001282288"/>
    </source>
</evidence>
<gene>
    <name evidence="3" type="ORF">PV399_05440</name>
    <name evidence="4" type="ORF">PV666_07335</name>
</gene>
<feature type="chain" id="PRO_5043018400" evidence="1">
    <location>
        <begin position="29"/>
        <end position="255"/>
    </location>
</feature>
<dbReference type="AlphaFoldDB" id="A0AAP6EDY4"/>
<organism evidence="3 6">
    <name type="scientific">Streptomyces acidiscabies</name>
    <dbReference type="NCBI Taxonomy" id="42234"/>
    <lineage>
        <taxon>Bacteria</taxon>
        <taxon>Bacillati</taxon>
        <taxon>Actinomycetota</taxon>
        <taxon>Actinomycetes</taxon>
        <taxon>Kitasatosporales</taxon>
        <taxon>Streptomycetaceae</taxon>
        <taxon>Streptomyces</taxon>
    </lineage>
</organism>
<keyword evidence="5" id="KW-1185">Reference proteome</keyword>
<name>A0AAP6EDY4_9ACTN</name>
<dbReference type="RefSeq" id="WP_050987389.1">
    <property type="nucleotide sequence ID" value="NZ_BCML01000054.1"/>
</dbReference>
<feature type="signal peptide" evidence="1">
    <location>
        <begin position="1"/>
        <end position="28"/>
    </location>
</feature>
<proteinExistence type="predicted"/>
<dbReference type="EMBL" id="JARAWP010000003">
    <property type="protein sequence ID" value="MDX3017692.1"/>
    <property type="molecule type" value="Genomic_DNA"/>
</dbReference>
<protein>
    <submittedName>
        <fullName evidence="3">DUF4097 family beta strand repeat-containing protein</fullName>
    </submittedName>
</protein>
<dbReference type="InterPro" id="IPR025164">
    <property type="entry name" value="Toastrack_DUF4097"/>
</dbReference>
<dbReference type="Proteomes" id="UP001282288">
    <property type="component" value="Unassembled WGS sequence"/>
</dbReference>
<dbReference type="PROSITE" id="PS51257">
    <property type="entry name" value="PROKAR_LIPOPROTEIN"/>
    <property type="match status" value="1"/>
</dbReference>
<accession>A0AAP6EDY4</accession>
<evidence type="ECO:0000313" key="5">
    <source>
        <dbReference type="Proteomes" id="UP001272987"/>
    </source>
</evidence>
<evidence type="ECO:0000256" key="1">
    <source>
        <dbReference type="SAM" id="SignalP"/>
    </source>
</evidence>
<dbReference type="Pfam" id="PF13349">
    <property type="entry name" value="DUF4097"/>
    <property type="match status" value="1"/>
</dbReference>
<keyword evidence="1" id="KW-0732">Signal</keyword>
<evidence type="ECO:0000313" key="3">
    <source>
        <dbReference type="EMBL" id="MDX2959164.1"/>
    </source>
</evidence>
<reference evidence="3 5" key="1">
    <citation type="journal article" date="2023" name="Microb. Genom.">
        <title>Mesoterricola silvestris gen. nov., sp. nov., Mesoterricola sediminis sp. nov., Geothrix oryzae sp. nov., Geothrix edaphica sp. nov., Geothrix rubra sp. nov., and Geothrix limicola sp. nov., six novel members of Acidobacteriota isolated from soils.</title>
        <authorList>
            <person name="Weisberg A.J."/>
            <person name="Pearce E."/>
            <person name="Kramer C.G."/>
            <person name="Chang J.H."/>
            <person name="Clarke C.R."/>
        </authorList>
    </citation>
    <scope>NUCLEOTIDE SEQUENCE</scope>
    <source>
        <strain evidence="4 5">NB05-1H</strain>
        <strain evidence="3">NRRL_B-16521</strain>
    </source>
</reference>
<dbReference type="Proteomes" id="UP001272987">
    <property type="component" value="Unassembled WGS sequence"/>
</dbReference>